<feature type="domain" description="Ion transport" evidence="10">
    <location>
        <begin position="709"/>
        <end position="963"/>
    </location>
</feature>
<comment type="caution">
    <text evidence="13">The sequence shown here is derived from an EMBL/GenBank/DDBJ whole genome shotgun (WGS) entry which is preliminary data.</text>
</comment>
<keyword evidence="3 9" id="KW-0812">Transmembrane</keyword>
<name>A0ABP0FCH5_CLALP</name>
<dbReference type="PANTHER" id="PTHR13800">
    <property type="entry name" value="TRANSIENT RECEPTOR POTENTIAL CATION CHANNEL, SUBFAMILY M, MEMBER 6"/>
    <property type="match status" value="1"/>
</dbReference>
<evidence type="ECO:0000259" key="12">
    <source>
        <dbReference type="Pfam" id="PF25508"/>
    </source>
</evidence>
<keyword evidence="6 9" id="KW-0472">Membrane</keyword>
<protein>
    <submittedName>
        <fullName evidence="13">Uncharacterized protein</fullName>
    </submittedName>
</protein>
<evidence type="ECO:0000313" key="14">
    <source>
        <dbReference type="Proteomes" id="UP001642483"/>
    </source>
</evidence>
<sequence length="1061" mass="120610">MMTTSSDQEQNLCFWELKFSGRSHFKSAKVAEINHGIDTTEVFSLLRKKWDLSEKNLAFVLCGETSTQIVSQLHQKFCQSIVNLAAKTGALLITDGSEGSLGLTDLELPAQIKVVSIGIKRWNSEAQLCQLIPFDENAKNAESKVFLTRKSDGSKLFDKNHSHFILLNENDNLPTSSAQQCILNDNVLFPVFILFNGSCTAIQDVSRALESNIPVVIMEGSGGVADFLATLCEYKTLSEKNIKSAISGEFHDIAISDEGCLLNCIRLCHEKRSLIKVHRVDLEIPECQSFNIAIISSILNEHVQRKRFKNVKTALKKLLINALVKDDLKAVELYIYSGVTLDEDDILGLYRSELDEKNVCHALLKKQAKKKYQDLKKTLLPPLISWDYDIEQGNSGQIDMNFELFLWCIVMNRSEMSQVFFSLLSGKLSASIGAMEMLKSMIVLETRKGKKDSMKCHAREYKSLALGILDECFADSASKTGDLLIRRRDEWGGLTLLQISIDEEDVLNDGDNEHKDIVSQKAVRYLLNKVWYGIDQVNGKNATFYTLSFYGVCLFLIAFLPLVCCGILGIILCADDDNDEEDDGGSSGVDKASTSQQGKENGHENKMYSSNLSTDASSNENKQRHIKKRTTSTRSITTSFATLSQVTVRVDSEKNETDPSNMPTSPHPITPKQETADEEKQDYLDIAWKVMHSPFAKFQFNAAVTLGILWLYAYSLLFDYRDTISVIDFILIAWCGSLFVEEIHELYHQRKRGSVSKKMKVSKSKLSNAWLLICHYWSDYWNFLDIASIAIYFVSFGLKMSYLDISRILATVAFILHCVRTMQIFTINKNIGPKLIMIREMILDFLYFCFIMLAFFVAYGIAIQSILYPNQADTWFAIKGFLSKPFWHLYGELLLSEIDYNPTTNEYVCTNDTDLISAGHRPCPQQQLVAPFFTAAYLLLTNILLLNLLIAILNNTYATIEKKVDRIWNYQRFELIEEYEIIRSPLPPPLSILGYLYKLLRQCCVEDDNVFSKYDANYNRNLMLLQLCLGVTCFSYNTESCFLKILKFKMLCWTVNDREKI</sequence>
<feature type="domain" description="TRPM SLOG" evidence="11">
    <location>
        <begin position="34"/>
        <end position="248"/>
    </location>
</feature>
<feature type="compositionally biased region" description="Polar residues" evidence="8">
    <location>
        <begin position="607"/>
        <end position="620"/>
    </location>
</feature>
<comment type="subcellular location">
    <subcellularLocation>
        <location evidence="1">Membrane</location>
        <topology evidence="1">Multi-pass membrane protein</topology>
    </subcellularLocation>
</comment>
<dbReference type="Proteomes" id="UP001642483">
    <property type="component" value="Unassembled WGS sequence"/>
</dbReference>
<dbReference type="InterPro" id="IPR005821">
    <property type="entry name" value="Ion_trans_dom"/>
</dbReference>
<keyword evidence="7" id="KW-0407">Ion channel</keyword>
<evidence type="ECO:0000256" key="4">
    <source>
        <dbReference type="ARBA" id="ARBA00022989"/>
    </source>
</evidence>
<dbReference type="EMBL" id="CAWYQH010000024">
    <property type="protein sequence ID" value="CAK8675937.1"/>
    <property type="molecule type" value="Genomic_DNA"/>
</dbReference>
<dbReference type="InterPro" id="IPR057366">
    <property type="entry name" value="TRPM-like"/>
</dbReference>
<feature type="region of interest" description="Disordered" evidence="8">
    <location>
        <begin position="649"/>
        <end position="676"/>
    </location>
</feature>
<evidence type="ECO:0000313" key="13">
    <source>
        <dbReference type="EMBL" id="CAK8675937.1"/>
    </source>
</evidence>
<feature type="transmembrane region" description="Helical" evidence="9">
    <location>
        <begin position="547"/>
        <end position="572"/>
    </location>
</feature>
<keyword evidence="5" id="KW-0406">Ion transport</keyword>
<keyword evidence="2" id="KW-0813">Transport</keyword>
<feature type="transmembrane region" description="Helical" evidence="9">
    <location>
        <begin position="845"/>
        <end position="867"/>
    </location>
</feature>
<keyword evidence="14" id="KW-1185">Reference proteome</keyword>
<dbReference type="InterPro" id="IPR050927">
    <property type="entry name" value="TRPM"/>
</dbReference>
<feature type="transmembrane region" description="Helical" evidence="9">
    <location>
        <begin position="768"/>
        <end position="793"/>
    </location>
</feature>
<evidence type="ECO:0000256" key="6">
    <source>
        <dbReference type="ARBA" id="ARBA00023136"/>
    </source>
</evidence>
<keyword evidence="4 9" id="KW-1133">Transmembrane helix</keyword>
<dbReference type="InterPro" id="IPR041491">
    <property type="entry name" value="TRPM_SLOG"/>
</dbReference>
<gene>
    <name evidence="13" type="ORF">CVLEPA_LOCUS5458</name>
</gene>
<evidence type="ECO:0000256" key="8">
    <source>
        <dbReference type="SAM" id="MobiDB-lite"/>
    </source>
</evidence>
<dbReference type="Pfam" id="PF00520">
    <property type="entry name" value="Ion_trans"/>
    <property type="match status" value="1"/>
</dbReference>
<evidence type="ECO:0000259" key="10">
    <source>
        <dbReference type="Pfam" id="PF00520"/>
    </source>
</evidence>
<dbReference type="Pfam" id="PF18139">
    <property type="entry name" value="LSDAT_euk"/>
    <property type="match status" value="1"/>
</dbReference>
<reference evidence="13 14" key="1">
    <citation type="submission" date="2024-02" db="EMBL/GenBank/DDBJ databases">
        <authorList>
            <person name="Daric V."/>
            <person name="Darras S."/>
        </authorList>
    </citation>
    <scope>NUCLEOTIDE SEQUENCE [LARGE SCALE GENOMIC DNA]</scope>
</reference>
<dbReference type="PANTHER" id="PTHR13800:SF12">
    <property type="entry name" value="TRANSIENT RECEPTOR POTENTIAL CATION CHANNEL SUBFAMILY M MEMBER-LIKE 2"/>
    <property type="match status" value="1"/>
</dbReference>
<feature type="transmembrane region" description="Helical" evidence="9">
    <location>
        <begin position="698"/>
        <end position="718"/>
    </location>
</feature>
<evidence type="ECO:0000256" key="7">
    <source>
        <dbReference type="ARBA" id="ARBA00023303"/>
    </source>
</evidence>
<proteinExistence type="predicted"/>
<evidence type="ECO:0000256" key="5">
    <source>
        <dbReference type="ARBA" id="ARBA00023065"/>
    </source>
</evidence>
<evidence type="ECO:0000256" key="1">
    <source>
        <dbReference type="ARBA" id="ARBA00004141"/>
    </source>
</evidence>
<organism evidence="13 14">
    <name type="scientific">Clavelina lepadiformis</name>
    <name type="common">Light-bulb sea squirt</name>
    <name type="synonym">Ascidia lepadiformis</name>
    <dbReference type="NCBI Taxonomy" id="159417"/>
    <lineage>
        <taxon>Eukaryota</taxon>
        <taxon>Metazoa</taxon>
        <taxon>Chordata</taxon>
        <taxon>Tunicata</taxon>
        <taxon>Ascidiacea</taxon>
        <taxon>Aplousobranchia</taxon>
        <taxon>Clavelinidae</taxon>
        <taxon>Clavelina</taxon>
    </lineage>
</organism>
<evidence type="ECO:0000256" key="9">
    <source>
        <dbReference type="SAM" id="Phobius"/>
    </source>
</evidence>
<accession>A0ABP0FCH5</accession>
<dbReference type="Pfam" id="PF25508">
    <property type="entry name" value="TRPM2"/>
    <property type="match status" value="1"/>
</dbReference>
<feature type="transmembrane region" description="Helical" evidence="9">
    <location>
        <begin position="932"/>
        <end position="953"/>
    </location>
</feature>
<feature type="domain" description="TRPM-like" evidence="12">
    <location>
        <begin position="401"/>
        <end position="501"/>
    </location>
</feature>
<evidence type="ECO:0000259" key="11">
    <source>
        <dbReference type="Pfam" id="PF18139"/>
    </source>
</evidence>
<evidence type="ECO:0000256" key="3">
    <source>
        <dbReference type="ARBA" id="ARBA00022692"/>
    </source>
</evidence>
<feature type="region of interest" description="Disordered" evidence="8">
    <location>
        <begin position="579"/>
        <end position="633"/>
    </location>
</feature>
<evidence type="ECO:0000256" key="2">
    <source>
        <dbReference type="ARBA" id="ARBA00022448"/>
    </source>
</evidence>